<evidence type="ECO:0000256" key="2">
    <source>
        <dbReference type="ARBA" id="ARBA00022723"/>
    </source>
</evidence>
<dbReference type="PANTHER" id="PTHR30502">
    <property type="entry name" value="2-KETO-3-DEOXY-L-RHAMNONATE ALDOLASE"/>
    <property type="match status" value="1"/>
</dbReference>
<sequence>MNENKLKRLIKEGGVVVGPFMKITDPAVMEIAGYAGFNFVIIDTEHGPVSIETAQNLVRAATYAEISPIIRVKNNDPATILRALDIGAEGIEVPHISSKEDAVKAVRATKFAPIGERGVCRFVRAAQYSALDRFKYFETANKETMVILHIEGVEGINNLERILSVKGVDIIFIGPYDLSQSLELPGQVDHPLVTEKMNHVISSTRKKGVAVGTFVDDVETARKWINLGVQYIGFSVDVGIFYEACKDIVAK</sequence>
<feature type="domain" description="HpcH/HpaI aldolase/citrate lyase" evidence="4">
    <location>
        <begin position="20"/>
        <end position="242"/>
    </location>
</feature>
<comment type="similarity">
    <text evidence="1">Belongs to the HpcH/HpaI aldolase family.</text>
</comment>
<reference evidence="5" key="1">
    <citation type="journal article" date="2014" name="Front. Microbiol.">
        <title>High frequency of phylogenetically diverse reductive dehalogenase-homologous genes in deep subseafloor sedimentary metagenomes.</title>
        <authorList>
            <person name="Kawai M."/>
            <person name="Futagami T."/>
            <person name="Toyoda A."/>
            <person name="Takaki Y."/>
            <person name="Nishi S."/>
            <person name="Hori S."/>
            <person name="Arai W."/>
            <person name="Tsubouchi T."/>
            <person name="Morono Y."/>
            <person name="Uchiyama I."/>
            <person name="Ito T."/>
            <person name="Fujiyama A."/>
            <person name="Inagaki F."/>
            <person name="Takami H."/>
        </authorList>
    </citation>
    <scope>NUCLEOTIDE SEQUENCE</scope>
    <source>
        <strain evidence="5">Expedition CK06-06</strain>
    </source>
</reference>
<protein>
    <recommendedName>
        <fullName evidence="4">HpcH/HpaI aldolase/citrate lyase domain-containing protein</fullName>
    </recommendedName>
</protein>
<dbReference type="InterPro" id="IPR050251">
    <property type="entry name" value="HpcH-HpaI_aldolase"/>
</dbReference>
<evidence type="ECO:0000256" key="3">
    <source>
        <dbReference type="ARBA" id="ARBA00023239"/>
    </source>
</evidence>
<evidence type="ECO:0000313" key="5">
    <source>
        <dbReference type="EMBL" id="GAG77550.1"/>
    </source>
</evidence>
<dbReference type="SUPFAM" id="SSF51621">
    <property type="entry name" value="Phosphoenolpyruvate/pyruvate domain"/>
    <property type="match status" value="1"/>
</dbReference>
<organism evidence="5">
    <name type="scientific">marine sediment metagenome</name>
    <dbReference type="NCBI Taxonomy" id="412755"/>
    <lineage>
        <taxon>unclassified sequences</taxon>
        <taxon>metagenomes</taxon>
        <taxon>ecological metagenomes</taxon>
    </lineage>
</organism>
<dbReference type="Pfam" id="PF03328">
    <property type="entry name" value="HpcH_HpaI"/>
    <property type="match status" value="1"/>
</dbReference>
<dbReference type="InterPro" id="IPR005000">
    <property type="entry name" value="Aldolase/citrate-lyase_domain"/>
</dbReference>
<gene>
    <name evidence="5" type="ORF">S01H4_25523</name>
</gene>
<dbReference type="GO" id="GO:0046872">
    <property type="term" value="F:metal ion binding"/>
    <property type="evidence" value="ECO:0007669"/>
    <property type="project" value="UniProtKB-KW"/>
</dbReference>
<dbReference type="InterPro" id="IPR015813">
    <property type="entry name" value="Pyrv/PenolPyrv_kinase-like_dom"/>
</dbReference>
<evidence type="ECO:0000259" key="4">
    <source>
        <dbReference type="Pfam" id="PF03328"/>
    </source>
</evidence>
<keyword evidence="2" id="KW-0479">Metal-binding</keyword>
<dbReference type="InterPro" id="IPR040442">
    <property type="entry name" value="Pyrv_kinase-like_dom_sf"/>
</dbReference>
<evidence type="ECO:0000256" key="1">
    <source>
        <dbReference type="ARBA" id="ARBA00005568"/>
    </source>
</evidence>
<dbReference type="AlphaFoldDB" id="X1A5Z2"/>
<name>X1A5Z2_9ZZZZ</name>
<feature type="non-terminal residue" evidence="5">
    <location>
        <position position="251"/>
    </location>
</feature>
<dbReference type="GO" id="GO:0005737">
    <property type="term" value="C:cytoplasm"/>
    <property type="evidence" value="ECO:0007669"/>
    <property type="project" value="TreeGrafter"/>
</dbReference>
<proteinExistence type="inferred from homology"/>
<dbReference type="PANTHER" id="PTHR30502:SF0">
    <property type="entry name" value="PHOSPHOENOLPYRUVATE CARBOXYLASE FAMILY PROTEIN"/>
    <property type="match status" value="1"/>
</dbReference>
<keyword evidence="3" id="KW-0456">Lyase</keyword>
<dbReference type="GO" id="GO:0016832">
    <property type="term" value="F:aldehyde-lyase activity"/>
    <property type="evidence" value="ECO:0007669"/>
    <property type="project" value="TreeGrafter"/>
</dbReference>
<comment type="caution">
    <text evidence="5">The sequence shown here is derived from an EMBL/GenBank/DDBJ whole genome shotgun (WGS) entry which is preliminary data.</text>
</comment>
<dbReference type="Gene3D" id="3.20.20.60">
    <property type="entry name" value="Phosphoenolpyruvate-binding domains"/>
    <property type="match status" value="1"/>
</dbReference>
<accession>X1A5Z2</accession>
<dbReference type="EMBL" id="BART01012155">
    <property type="protein sequence ID" value="GAG77550.1"/>
    <property type="molecule type" value="Genomic_DNA"/>
</dbReference>